<comment type="similarity">
    <text evidence="1 9">Belongs to the sigma-54 factor family.</text>
</comment>
<evidence type="ECO:0000256" key="4">
    <source>
        <dbReference type="ARBA" id="ARBA00022695"/>
    </source>
</evidence>
<dbReference type="InterPro" id="IPR038709">
    <property type="entry name" value="RpoN_core-bd_sf"/>
</dbReference>
<keyword evidence="8 9" id="KW-0804">Transcription</keyword>
<organism evidence="12 13">
    <name type="scientific">Mariprofundus micogutta</name>
    <dbReference type="NCBI Taxonomy" id="1921010"/>
    <lineage>
        <taxon>Bacteria</taxon>
        <taxon>Pseudomonadati</taxon>
        <taxon>Pseudomonadota</taxon>
        <taxon>Candidatius Mariprofundia</taxon>
        <taxon>Mariprofundales</taxon>
        <taxon>Mariprofundaceae</taxon>
        <taxon>Mariprofundus</taxon>
    </lineage>
</organism>
<reference evidence="12 13" key="1">
    <citation type="journal article" date="2017" name="Arch. Microbiol.">
        <title>Mariprofundus micogutta sp. nov., a novel iron-oxidizing zetaproteobacterium isolated from a deep-sea hydrothermal field at the Bayonnaise knoll of the Izu-Ogasawara arc, and a description of Mariprofundales ord. nov. and Zetaproteobacteria classis nov.</title>
        <authorList>
            <person name="Makita H."/>
            <person name="Tanaka E."/>
            <person name="Mitsunobu S."/>
            <person name="Miyazaki M."/>
            <person name="Nunoura T."/>
            <person name="Uematsu K."/>
            <person name="Takaki Y."/>
            <person name="Nishi S."/>
            <person name="Shimamura S."/>
            <person name="Takai K."/>
        </authorList>
    </citation>
    <scope>NUCLEOTIDE SEQUENCE [LARGE SCALE GENOMIC DNA]</scope>
    <source>
        <strain evidence="12 13">ET2</strain>
    </source>
</reference>
<feature type="domain" description="RNA polymerase sigma factor 54 core-binding" evidence="11">
    <location>
        <begin position="100"/>
        <end position="289"/>
    </location>
</feature>
<dbReference type="InterPro" id="IPR000394">
    <property type="entry name" value="RNA_pol_sigma_54"/>
</dbReference>
<evidence type="ECO:0000256" key="3">
    <source>
        <dbReference type="ARBA" id="ARBA00022679"/>
    </source>
</evidence>
<dbReference type="Pfam" id="PF04552">
    <property type="entry name" value="Sigma54_DBD"/>
    <property type="match status" value="1"/>
</dbReference>
<dbReference type="GO" id="GO:0001216">
    <property type="term" value="F:DNA-binding transcription activator activity"/>
    <property type="evidence" value="ECO:0007669"/>
    <property type="project" value="InterPro"/>
</dbReference>
<dbReference type="Gene3D" id="1.10.10.60">
    <property type="entry name" value="Homeodomain-like"/>
    <property type="match status" value="1"/>
</dbReference>
<dbReference type="OrthoDB" id="5288181at2"/>
<feature type="domain" description="RNA polymerase sigma factor 54 DNA-binding" evidence="10">
    <location>
        <begin position="302"/>
        <end position="460"/>
    </location>
</feature>
<dbReference type="PIRSF" id="PIRSF000774">
    <property type="entry name" value="RpoN"/>
    <property type="match status" value="1"/>
</dbReference>
<keyword evidence="13" id="KW-1185">Reference proteome</keyword>
<evidence type="ECO:0000259" key="10">
    <source>
        <dbReference type="Pfam" id="PF04552"/>
    </source>
</evidence>
<dbReference type="Gene3D" id="1.10.10.1330">
    <property type="entry name" value="RNA polymerase sigma-54 factor, core-binding domain"/>
    <property type="match status" value="1"/>
</dbReference>
<dbReference type="Pfam" id="PF00309">
    <property type="entry name" value="Sigma54_AID"/>
    <property type="match status" value="1"/>
</dbReference>
<keyword evidence="6 9" id="KW-0731">Sigma factor</keyword>
<keyword evidence="3 9" id="KW-0808">Transferase</keyword>
<keyword evidence="5 9" id="KW-0805">Transcription regulation</keyword>
<dbReference type="Pfam" id="PF04963">
    <property type="entry name" value="Sigma54_CBD"/>
    <property type="match status" value="1"/>
</dbReference>
<evidence type="ECO:0000313" key="13">
    <source>
        <dbReference type="Proteomes" id="UP000231632"/>
    </source>
</evidence>
<dbReference type="GO" id="GO:0000428">
    <property type="term" value="C:DNA-directed RNA polymerase complex"/>
    <property type="evidence" value="ECO:0007669"/>
    <property type="project" value="UniProtKB-KW"/>
</dbReference>
<dbReference type="GO" id="GO:0006352">
    <property type="term" value="P:DNA-templated transcription initiation"/>
    <property type="evidence" value="ECO:0007669"/>
    <property type="project" value="InterPro"/>
</dbReference>
<proteinExistence type="inferred from homology"/>
<dbReference type="PROSITE" id="PS00717">
    <property type="entry name" value="SIGMA54_1"/>
    <property type="match status" value="1"/>
</dbReference>
<evidence type="ECO:0000256" key="7">
    <source>
        <dbReference type="ARBA" id="ARBA00023125"/>
    </source>
</evidence>
<protein>
    <recommendedName>
        <fullName evidence="9">RNA polymerase sigma-54 factor</fullName>
    </recommendedName>
</protein>
<evidence type="ECO:0000313" key="12">
    <source>
        <dbReference type="EMBL" id="GAV20472.1"/>
    </source>
</evidence>
<accession>A0A1L8CNH6</accession>
<dbReference type="STRING" id="1921010.MMIC_P1439"/>
<dbReference type="EMBL" id="BDFD01000011">
    <property type="protein sequence ID" value="GAV20472.1"/>
    <property type="molecule type" value="Genomic_DNA"/>
</dbReference>
<sequence length="465" mass="53262">METKLSHKLGQRLALTPQLTQSLKVLAMNCMELENYLEESIESNPMLEMDPNAATAAEPAQQEKAIEVSEQEQWKEQGDDRWESMYAPSTRDDDRYIDREQLWAGEENLSDSLHDQIDRQPMSDNEREVAHALIDSLDDDGYFRNDPSEFAKELEGNIETDGETVERVLLNVIHQLDPTGLGARDVTECLLLQLDDTCEIDRWVKRLLLHFADALLAHDEELAKKVECDVETIVQARIRMRRLDPFPGHGLRGDNNYFIRPEIVFRRNNDNNIEVDIPGTGWRGISINERWKEHEWKGKDKEFMTQAMKEAKWLLHALDQRSETLMKVAMCLAQRQRTFLEYGVLGLKPLTLQDVAEEVGLHESTISRVTNGKYADTPIGMIELRRFFSAGLPTRGGGTISVYRVQQRVKALIESEPVGRPISDQAIADRLQAEGIEIARRTVAKYREQLGLPPSSQRRRGTKTR</sequence>
<dbReference type="GO" id="GO:0016987">
    <property type="term" value="F:sigma factor activity"/>
    <property type="evidence" value="ECO:0007669"/>
    <property type="project" value="UniProtKB-KW"/>
</dbReference>
<dbReference type="AlphaFoldDB" id="A0A1L8CNH6"/>
<dbReference type="PROSITE" id="PS00718">
    <property type="entry name" value="SIGMA54_2"/>
    <property type="match status" value="1"/>
</dbReference>
<evidence type="ECO:0000256" key="1">
    <source>
        <dbReference type="ARBA" id="ARBA00008798"/>
    </source>
</evidence>
<evidence type="ECO:0000259" key="11">
    <source>
        <dbReference type="Pfam" id="PF04963"/>
    </source>
</evidence>
<comment type="caution">
    <text evidence="12">The sequence shown here is derived from an EMBL/GenBank/DDBJ whole genome shotgun (WGS) entry which is preliminary data.</text>
</comment>
<comment type="function">
    <text evidence="9">Sigma factors are initiation factors that promote the attachment of RNA polymerase to specific initiation sites and are then released.</text>
</comment>
<gene>
    <name evidence="12" type="ORF">MMIC_P1439</name>
</gene>
<name>A0A1L8CNH6_9PROT</name>
<dbReference type="GO" id="GO:0003677">
    <property type="term" value="F:DNA binding"/>
    <property type="evidence" value="ECO:0007669"/>
    <property type="project" value="UniProtKB-KW"/>
</dbReference>
<dbReference type="PANTHER" id="PTHR32248">
    <property type="entry name" value="RNA POLYMERASE SIGMA-54 FACTOR"/>
    <property type="match status" value="1"/>
</dbReference>
<evidence type="ECO:0000256" key="9">
    <source>
        <dbReference type="PIRNR" id="PIRNR000774"/>
    </source>
</evidence>
<dbReference type="InterPro" id="IPR007634">
    <property type="entry name" value="RNA_pol_sigma_54_DNA-bd"/>
</dbReference>
<keyword evidence="4 9" id="KW-0548">Nucleotidyltransferase</keyword>
<dbReference type="PANTHER" id="PTHR32248:SF4">
    <property type="entry name" value="RNA POLYMERASE SIGMA-54 FACTOR"/>
    <property type="match status" value="1"/>
</dbReference>
<evidence type="ECO:0000256" key="6">
    <source>
        <dbReference type="ARBA" id="ARBA00023082"/>
    </source>
</evidence>
<dbReference type="InterPro" id="IPR007046">
    <property type="entry name" value="RNA_pol_sigma_54_core-bd"/>
</dbReference>
<dbReference type="PROSITE" id="PS50044">
    <property type="entry name" value="SIGMA54_3"/>
    <property type="match status" value="1"/>
</dbReference>
<keyword evidence="2 9" id="KW-0240">DNA-directed RNA polymerase</keyword>
<evidence type="ECO:0000256" key="5">
    <source>
        <dbReference type="ARBA" id="ARBA00023015"/>
    </source>
</evidence>
<dbReference type="PRINTS" id="PR00045">
    <property type="entry name" value="SIGMA54FCT"/>
</dbReference>
<dbReference type="NCBIfam" id="TIGR02395">
    <property type="entry name" value="rpoN_sigma"/>
    <property type="match status" value="1"/>
</dbReference>
<evidence type="ECO:0000256" key="2">
    <source>
        <dbReference type="ARBA" id="ARBA00022478"/>
    </source>
</evidence>
<dbReference type="Proteomes" id="UP000231632">
    <property type="component" value="Unassembled WGS sequence"/>
</dbReference>
<evidence type="ECO:0000256" key="8">
    <source>
        <dbReference type="ARBA" id="ARBA00023163"/>
    </source>
</evidence>
<dbReference type="RefSeq" id="WP_072659791.1">
    <property type="nucleotide sequence ID" value="NZ_BDFD01000011.1"/>
</dbReference>
<keyword evidence="7 9" id="KW-0238">DNA-binding</keyword>
<dbReference type="GO" id="GO:0016779">
    <property type="term" value="F:nucleotidyltransferase activity"/>
    <property type="evidence" value="ECO:0007669"/>
    <property type="project" value="UniProtKB-KW"/>
</dbReference>